<dbReference type="AlphaFoldDB" id="A0A380ZVB8"/>
<dbReference type="Proteomes" id="UP000255515">
    <property type="component" value="Unassembled WGS sequence"/>
</dbReference>
<dbReference type="EMBL" id="UYIV01000001">
    <property type="protein sequence ID" value="VDH02648.1"/>
    <property type="molecule type" value="Genomic_DNA"/>
</dbReference>
<dbReference type="Proteomes" id="UP000270205">
    <property type="component" value="Unassembled WGS sequence"/>
</dbReference>
<keyword evidence="1" id="KW-0812">Transmembrane</keyword>
<evidence type="ECO:0000313" key="2">
    <source>
        <dbReference type="EMBL" id="SUV53291.1"/>
    </source>
</evidence>
<keyword evidence="1" id="KW-0472">Membrane</keyword>
<evidence type="ECO:0000313" key="3">
    <source>
        <dbReference type="EMBL" id="VDH02648.1"/>
    </source>
</evidence>
<organism evidence="2 4">
    <name type="scientific">Bergeyella zoohelcum</name>
    <dbReference type="NCBI Taxonomy" id="1015"/>
    <lineage>
        <taxon>Bacteria</taxon>
        <taxon>Pseudomonadati</taxon>
        <taxon>Bacteroidota</taxon>
        <taxon>Flavobacteriia</taxon>
        <taxon>Flavobacteriales</taxon>
        <taxon>Weeksellaceae</taxon>
        <taxon>Bergeyella</taxon>
    </lineage>
</organism>
<dbReference type="EMBL" id="UFTJ01000005">
    <property type="protein sequence ID" value="SUV53291.1"/>
    <property type="molecule type" value="Genomic_DNA"/>
</dbReference>
<accession>A0A380ZVB8</accession>
<reference evidence="3 5" key="2">
    <citation type="submission" date="2018-11" db="EMBL/GenBank/DDBJ databases">
        <authorList>
            <consortium name="Pathogen Informatics"/>
        </authorList>
    </citation>
    <scope>NUCLEOTIDE SEQUENCE [LARGE SCALE GENOMIC DNA]</scope>
    <source>
        <strain evidence="3 5">NCTC12929</strain>
    </source>
</reference>
<sequence>MLKFIFLTILSAVIFFFVWNFLKRFFFNEQRPTQKGNLNSKPSEKKFNWDAETVEYEEVKEKK</sequence>
<evidence type="ECO:0000313" key="4">
    <source>
        <dbReference type="Proteomes" id="UP000255515"/>
    </source>
</evidence>
<gene>
    <name evidence="2" type="ORF">NCTC11661_02440</name>
    <name evidence="3" type="ORF">NCTC12929_00111</name>
</gene>
<dbReference type="RefSeq" id="WP_002665141.1">
    <property type="nucleotide sequence ID" value="NZ_UFTJ01000005.1"/>
</dbReference>
<feature type="transmembrane region" description="Helical" evidence="1">
    <location>
        <begin position="6"/>
        <end position="22"/>
    </location>
</feature>
<name>A0A380ZVB8_9FLAO</name>
<reference evidence="2 4" key="1">
    <citation type="submission" date="2018-06" db="EMBL/GenBank/DDBJ databases">
        <authorList>
            <consortium name="Pathogen Informatics"/>
            <person name="Doyle S."/>
        </authorList>
    </citation>
    <scope>NUCLEOTIDE SEQUENCE [LARGE SCALE GENOMIC DNA]</scope>
    <source>
        <strain evidence="2 4">NCTC11661</strain>
    </source>
</reference>
<evidence type="ECO:0000256" key="1">
    <source>
        <dbReference type="SAM" id="Phobius"/>
    </source>
</evidence>
<protein>
    <submittedName>
        <fullName evidence="2">Uncharacterized protein</fullName>
    </submittedName>
</protein>
<evidence type="ECO:0000313" key="5">
    <source>
        <dbReference type="Proteomes" id="UP000270205"/>
    </source>
</evidence>
<keyword evidence="1" id="KW-1133">Transmembrane helix</keyword>
<proteinExistence type="predicted"/>